<evidence type="ECO:0000313" key="2">
    <source>
        <dbReference type="Proteomes" id="UP000824120"/>
    </source>
</evidence>
<reference evidence="1 2" key="1">
    <citation type="submission" date="2020-09" db="EMBL/GenBank/DDBJ databases">
        <title>De no assembly of potato wild relative species, Solanum commersonii.</title>
        <authorList>
            <person name="Cho K."/>
        </authorList>
    </citation>
    <scope>NUCLEOTIDE SEQUENCE [LARGE SCALE GENOMIC DNA]</scope>
    <source>
        <strain evidence="1">LZ3.2</strain>
        <tissue evidence="1">Leaf</tissue>
    </source>
</reference>
<proteinExistence type="predicted"/>
<dbReference type="EMBL" id="JACXVP010000004">
    <property type="protein sequence ID" value="KAG5610283.1"/>
    <property type="molecule type" value="Genomic_DNA"/>
</dbReference>
<name>A0A9J5ZBC9_SOLCO</name>
<sequence length="133" mass="14969">MSAHNKTQFTDARINCVLKDSSYDTPLPKILMLAILASNASSSSTKAFECPHTNDDSIFTRKGLPEFSNQHLLRLSPDHKGLNKACNGVECKGMESNSNMIINLILHFTYSFSRNPQRSEARFKHALLNRKEN</sequence>
<accession>A0A9J5ZBC9</accession>
<protein>
    <submittedName>
        <fullName evidence="1">Uncharacterized protein</fullName>
    </submittedName>
</protein>
<dbReference type="Proteomes" id="UP000824120">
    <property type="component" value="Chromosome 4"/>
</dbReference>
<comment type="caution">
    <text evidence="1">The sequence shown here is derived from an EMBL/GenBank/DDBJ whole genome shotgun (WGS) entry which is preliminary data.</text>
</comment>
<dbReference type="AlphaFoldDB" id="A0A9J5ZBC9"/>
<evidence type="ECO:0000313" key="1">
    <source>
        <dbReference type="EMBL" id="KAG5610283.1"/>
    </source>
</evidence>
<gene>
    <name evidence="1" type="ORF">H5410_021564</name>
</gene>
<keyword evidence="2" id="KW-1185">Reference proteome</keyword>
<organism evidence="1 2">
    <name type="scientific">Solanum commersonii</name>
    <name type="common">Commerson's wild potato</name>
    <name type="synonym">Commerson's nightshade</name>
    <dbReference type="NCBI Taxonomy" id="4109"/>
    <lineage>
        <taxon>Eukaryota</taxon>
        <taxon>Viridiplantae</taxon>
        <taxon>Streptophyta</taxon>
        <taxon>Embryophyta</taxon>
        <taxon>Tracheophyta</taxon>
        <taxon>Spermatophyta</taxon>
        <taxon>Magnoliopsida</taxon>
        <taxon>eudicotyledons</taxon>
        <taxon>Gunneridae</taxon>
        <taxon>Pentapetalae</taxon>
        <taxon>asterids</taxon>
        <taxon>lamiids</taxon>
        <taxon>Solanales</taxon>
        <taxon>Solanaceae</taxon>
        <taxon>Solanoideae</taxon>
        <taxon>Solaneae</taxon>
        <taxon>Solanum</taxon>
    </lineage>
</organism>